<dbReference type="InterPro" id="IPR041569">
    <property type="entry name" value="AAA_lid_3"/>
</dbReference>
<dbReference type="SUPFAM" id="SSF52540">
    <property type="entry name" value="P-loop containing nucleoside triphosphate hydrolases"/>
    <property type="match status" value="1"/>
</dbReference>
<dbReference type="Pfam" id="PF00004">
    <property type="entry name" value="AAA"/>
    <property type="match status" value="1"/>
</dbReference>
<evidence type="ECO:0000313" key="7">
    <source>
        <dbReference type="EMBL" id="MDP8172302.1"/>
    </source>
</evidence>
<accession>A0AAJ6N8T0</accession>
<name>A0AAJ6N8T0_9PAST</name>
<dbReference type="SMART" id="SM00382">
    <property type="entry name" value="AAA"/>
    <property type="match status" value="1"/>
</dbReference>
<dbReference type="EMBL" id="JASAYQ010000003">
    <property type="protein sequence ID" value="MDP8172302.1"/>
    <property type="molecule type" value="Genomic_DNA"/>
</dbReference>
<evidence type="ECO:0000256" key="4">
    <source>
        <dbReference type="ARBA" id="ARBA00040480"/>
    </source>
</evidence>
<feature type="region of interest" description="Disordered" evidence="5">
    <location>
        <begin position="495"/>
        <end position="524"/>
    </location>
</feature>
<dbReference type="GO" id="GO:0016887">
    <property type="term" value="F:ATP hydrolysis activity"/>
    <property type="evidence" value="ECO:0007669"/>
    <property type="project" value="InterPro"/>
</dbReference>
<reference evidence="7" key="1">
    <citation type="journal article" date="2023" name="Front. Microbiol.">
        <title>Phylogeography and host specificity of Pasteurellaceae pathogenic to sea-farmed fish in the north-east Atlantic.</title>
        <authorList>
            <person name="Gulla S."/>
            <person name="Colquhoun D.J."/>
            <person name="Olsen A.B."/>
            <person name="Spilsberg B."/>
            <person name="Lagesen K."/>
            <person name="Aakesson C.P."/>
            <person name="Strom S."/>
            <person name="Manji F."/>
            <person name="Birkbeck T.H."/>
            <person name="Nilsen H.K."/>
        </authorList>
    </citation>
    <scope>NUCLEOTIDE SEQUENCE</scope>
    <source>
        <strain evidence="7">TW16_20</strain>
    </source>
</reference>
<dbReference type="InterPro" id="IPR003959">
    <property type="entry name" value="ATPase_AAA_core"/>
</dbReference>
<gene>
    <name evidence="7" type="ORF">QJU93_02890</name>
</gene>
<comment type="similarity">
    <text evidence="3">Belongs to the AAA ATPase family. Highly divergent.</text>
</comment>
<dbReference type="PANTHER" id="PTHR42960">
    <property type="entry name" value="YCF46 PROTEIN"/>
    <property type="match status" value="1"/>
</dbReference>
<organism evidence="7 8">
    <name type="scientific">Phocoenobacter skyensis</name>
    <dbReference type="NCBI Taxonomy" id="97481"/>
    <lineage>
        <taxon>Bacteria</taxon>
        <taxon>Pseudomonadati</taxon>
        <taxon>Pseudomonadota</taxon>
        <taxon>Gammaproteobacteria</taxon>
        <taxon>Pasteurellales</taxon>
        <taxon>Pasteurellaceae</taxon>
        <taxon>Phocoenobacter</taxon>
    </lineage>
</organism>
<dbReference type="Gene3D" id="3.40.50.300">
    <property type="entry name" value="P-loop containing nucleotide triphosphate hydrolases"/>
    <property type="match status" value="1"/>
</dbReference>
<dbReference type="GO" id="GO:0005524">
    <property type="term" value="F:ATP binding"/>
    <property type="evidence" value="ECO:0007669"/>
    <property type="project" value="UniProtKB-KW"/>
</dbReference>
<evidence type="ECO:0000313" key="8">
    <source>
        <dbReference type="Proteomes" id="UP001236239"/>
    </source>
</evidence>
<dbReference type="Pfam" id="PF17862">
    <property type="entry name" value="AAA_lid_3"/>
    <property type="match status" value="1"/>
</dbReference>
<comment type="caution">
    <text evidence="7">The sequence shown here is derived from an EMBL/GenBank/DDBJ whole genome shotgun (WGS) entry which is preliminary data.</text>
</comment>
<sequence length="524" mass="59386">MSFFTSSLTHLIQANVPVIQIVSFETLRIHAEIIQANENLPTPQPLYKWDRVAGLYQWDNDEKCFESKDEDLTCPNEILDFFKEQDNCILLLEDFYPDLSESKPSIVRQIRNFAINQAPNKTLIFSQPFPCLPKELEKEVHLLHLDYPTEKDLEQIYYRVCQKFNLDTNIPNNELIQSALGLTIMEAEKAFSLAYIENKSLSNSEVPLIIREKENIIKKSGYLEYYHPKETIQDVGGLSKLKDWLKTRGFAFNKGAKDFGLDYPRGILLLGIPGTGKSLTAKAVGNLWNFPLLRLDMGKIFGGIVGESEHNIREALNIAETIAPSILWIDEIEKGLSGLSSSGSSDGGTTSRVLGTFLTWMQEKSKPVFVVATANDISQLPPELLRKGRVDEIFFVDLPTKNEREEIIKIHLSKKKRNSDDFDIATIAEKSIGFSGAELAEVVKEALFQAYDDEKELNNQHILNAIDKTYPLSQTMRETISQMRKWAKSRAVLASNDTAEELPQNGKDTPKLKQETYNNPFVSK</sequence>
<dbReference type="InterPro" id="IPR052381">
    <property type="entry name" value="AAA_domain_protein"/>
</dbReference>
<evidence type="ECO:0000259" key="6">
    <source>
        <dbReference type="SMART" id="SM00382"/>
    </source>
</evidence>
<feature type="domain" description="AAA+ ATPase" evidence="6">
    <location>
        <begin position="263"/>
        <end position="400"/>
    </location>
</feature>
<keyword evidence="1" id="KW-0547">Nucleotide-binding</keyword>
<feature type="compositionally biased region" description="Polar residues" evidence="5">
    <location>
        <begin position="515"/>
        <end position="524"/>
    </location>
</feature>
<evidence type="ECO:0000256" key="5">
    <source>
        <dbReference type="SAM" id="MobiDB-lite"/>
    </source>
</evidence>
<protein>
    <recommendedName>
        <fullName evidence="4">Uncharacterized AAA domain-containing protein ycf46</fullName>
    </recommendedName>
</protein>
<proteinExistence type="inferred from homology"/>
<dbReference type="AlphaFoldDB" id="A0AAJ6N8T0"/>
<keyword evidence="2" id="KW-0067">ATP-binding</keyword>
<dbReference type="RefSeq" id="WP_306375066.1">
    <property type="nucleotide sequence ID" value="NZ_JASAYL010000004.1"/>
</dbReference>
<dbReference type="InterPro" id="IPR027417">
    <property type="entry name" value="P-loop_NTPase"/>
</dbReference>
<dbReference type="PANTHER" id="PTHR42960:SF1">
    <property type="entry name" value="YCF46 PROTEIN"/>
    <property type="match status" value="1"/>
</dbReference>
<dbReference type="Proteomes" id="UP001236239">
    <property type="component" value="Unassembled WGS sequence"/>
</dbReference>
<evidence type="ECO:0000256" key="1">
    <source>
        <dbReference type="ARBA" id="ARBA00022741"/>
    </source>
</evidence>
<evidence type="ECO:0000256" key="2">
    <source>
        <dbReference type="ARBA" id="ARBA00022840"/>
    </source>
</evidence>
<evidence type="ECO:0000256" key="3">
    <source>
        <dbReference type="ARBA" id="ARBA00038088"/>
    </source>
</evidence>
<dbReference type="InterPro" id="IPR003593">
    <property type="entry name" value="AAA+_ATPase"/>
</dbReference>
<dbReference type="Gene3D" id="1.10.8.60">
    <property type="match status" value="1"/>
</dbReference>